<reference evidence="1 2" key="1">
    <citation type="submission" date="2021-03" db="EMBL/GenBank/DDBJ databases">
        <authorList>
            <person name="Kim M.K."/>
        </authorList>
    </citation>
    <scope>NUCLEOTIDE SEQUENCE [LARGE SCALE GENOMIC DNA]</scope>
    <source>
        <strain evidence="1 2">BT442</strain>
    </source>
</reference>
<keyword evidence="2" id="KW-1185">Reference proteome</keyword>
<proteinExistence type="predicted"/>
<name>A0ABS3QBT1_9BACT</name>
<gene>
    <name evidence="1" type="ORF">J4E00_05875</name>
</gene>
<evidence type="ECO:0000313" key="1">
    <source>
        <dbReference type="EMBL" id="MBO2008571.1"/>
    </source>
</evidence>
<dbReference type="EMBL" id="JAGETZ010000002">
    <property type="protein sequence ID" value="MBO2008571.1"/>
    <property type="molecule type" value="Genomic_DNA"/>
</dbReference>
<comment type="caution">
    <text evidence="1">The sequence shown here is derived from an EMBL/GenBank/DDBJ whole genome shotgun (WGS) entry which is preliminary data.</text>
</comment>
<evidence type="ECO:0000313" key="2">
    <source>
        <dbReference type="Proteomes" id="UP000664369"/>
    </source>
</evidence>
<protein>
    <submittedName>
        <fullName evidence="1">Uncharacterized protein</fullName>
    </submittedName>
</protein>
<dbReference type="RefSeq" id="WP_208174187.1">
    <property type="nucleotide sequence ID" value="NZ_JAGETZ010000002.1"/>
</dbReference>
<accession>A0ABS3QBT1</accession>
<organism evidence="1 2">
    <name type="scientific">Hymenobacter negativus</name>
    <dbReference type="NCBI Taxonomy" id="2795026"/>
    <lineage>
        <taxon>Bacteria</taxon>
        <taxon>Pseudomonadati</taxon>
        <taxon>Bacteroidota</taxon>
        <taxon>Cytophagia</taxon>
        <taxon>Cytophagales</taxon>
        <taxon>Hymenobacteraceae</taxon>
        <taxon>Hymenobacter</taxon>
    </lineage>
</organism>
<dbReference type="Proteomes" id="UP000664369">
    <property type="component" value="Unassembled WGS sequence"/>
</dbReference>
<sequence length="58" mass="6314">MLQRNDLITAADADRLSGWLNIISYAVACLMDDSGPEEAFQPYDFYVAEAQSSASAPN</sequence>